<reference evidence="1" key="1">
    <citation type="submission" date="2021-01" db="EMBL/GenBank/DDBJ databases">
        <authorList>
            <person name="Kaushik A."/>
        </authorList>
    </citation>
    <scope>NUCLEOTIDE SEQUENCE</scope>
    <source>
        <strain evidence="1">AG4-RS23</strain>
    </source>
</reference>
<organism evidence="1 2">
    <name type="scientific">Rhizoctonia solani</name>
    <dbReference type="NCBI Taxonomy" id="456999"/>
    <lineage>
        <taxon>Eukaryota</taxon>
        <taxon>Fungi</taxon>
        <taxon>Dikarya</taxon>
        <taxon>Basidiomycota</taxon>
        <taxon>Agaricomycotina</taxon>
        <taxon>Agaricomycetes</taxon>
        <taxon>Cantharellales</taxon>
        <taxon>Ceratobasidiaceae</taxon>
        <taxon>Rhizoctonia</taxon>
    </lineage>
</organism>
<accession>A0A8H3D673</accession>
<gene>
    <name evidence="1" type="ORF">RDB_LOCUS140059</name>
</gene>
<evidence type="ECO:0000313" key="1">
    <source>
        <dbReference type="EMBL" id="CAE6512274.1"/>
    </source>
</evidence>
<evidence type="ECO:0000313" key="2">
    <source>
        <dbReference type="Proteomes" id="UP000663861"/>
    </source>
</evidence>
<dbReference type="Proteomes" id="UP000663861">
    <property type="component" value="Unassembled WGS sequence"/>
</dbReference>
<evidence type="ECO:0008006" key="3">
    <source>
        <dbReference type="Google" id="ProtNLM"/>
    </source>
</evidence>
<name>A0A8H3D673_9AGAM</name>
<proteinExistence type="predicted"/>
<comment type="caution">
    <text evidence="1">The sequence shown here is derived from an EMBL/GenBank/DDBJ whole genome shotgun (WGS) entry which is preliminary data.</text>
</comment>
<dbReference type="AlphaFoldDB" id="A0A8H3D673"/>
<sequence length="318" mass="35147">MGVTCIARWPSALPNSMPQFVGHILNLPNVEHRGRWKCSARSYRSSVYPERFLYTLVYGENAHILLEDRKSLERPAALEKIRVEQEAANQVAATTTAPTMDDDDVIILDASGQEPGAVLPKAKNIPLPLHFRTTFISLKPPSAFEQFLSQVKAKWGPRPGSAGIDVKAKWGPRPGSAGIDGVTFTVGTDWIIRVGFIQAGSGHKGVMLETEYLPLQTFPPTTDGQPPAILTEFVASIVPQSHADYTFLPMRFSEQQWSEILDSADDAQPKPLGATEGEYSYGFEHATPHPSDWGSGFTQERRSAFLLLRMMLDEKLLV</sequence>
<protein>
    <recommendedName>
        <fullName evidence="3">Mediator complex subunit 20</fullName>
    </recommendedName>
</protein>
<dbReference type="EMBL" id="CAJMWY010003974">
    <property type="protein sequence ID" value="CAE6512274.1"/>
    <property type="molecule type" value="Genomic_DNA"/>
</dbReference>